<comment type="caution">
    <text evidence="2">The sequence shown here is derived from an EMBL/GenBank/DDBJ whole genome shotgun (WGS) entry which is preliminary data.</text>
</comment>
<evidence type="ECO:0000256" key="1">
    <source>
        <dbReference type="SAM" id="MobiDB-lite"/>
    </source>
</evidence>
<protein>
    <submittedName>
        <fullName evidence="2">Uncharacterized protein</fullName>
    </submittedName>
</protein>
<dbReference type="InParanoid" id="A0A152A615"/>
<accession>A0A152A615</accession>
<keyword evidence="3" id="KW-1185">Reference proteome</keyword>
<organism evidence="2 3">
    <name type="scientific">Tieghemostelium lacteum</name>
    <name type="common">Slime mold</name>
    <name type="synonym">Dictyostelium lacteum</name>
    <dbReference type="NCBI Taxonomy" id="361077"/>
    <lineage>
        <taxon>Eukaryota</taxon>
        <taxon>Amoebozoa</taxon>
        <taxon>Evosea</taxon>
        <taxon>Eumycetozoa</taxon>
        <taxon>Dictyostelia</taxon>
        <taxon>Dictyosteliales</taxon>
        <taxon>Raperosteliaceae</taxon>
        <taxon>Tieghemostelium</taxon>
    </lineage>
</organism>
<evidence type="ECO:0000313" key="3">
    <source>
        <dbReference type="Proteomes" id="UP000076078"/>
    </source>
</evidence>
<dbReference type="EMBL" id="LODT01000006">
    <property type="protein sequence ID" value="KYR01679.1"/>
    <property type="molecule type" value="Genomic_DNA"/>
</dbReference>
<evidence type="ECO:0000313" key="2">
    <source>
        <dbReference type="EMBL" id="KYR01679.1"/>
    </source>
</evidence>
<dbReference type="AlphaFoldDB" id="A0A152A615"/>
<reference evidence="2 3" key="1">
    <citation type="submission" date="2015-12" db="EMBL/GenBank/DDBJ databases">
        <title>Dictyostelia acquired genes for synthesis and detection of signals that induce cell-type specialization by lateral gene transfer from prokaryotes.</title>
        <authorList>
            <person name="Gloeckner G."/>
            <person name="Schaap P."/>
        </authorList>
    </citation>
    <scope>NUCLEOTIDE SEQUENCE [LARGE SCALE GENOMIC DNA]</scope>
    <source>
        <strain evidence="2 3">TK</strain>
    </source>
</reference>
<dbReference type="FunCoup" id="A0A152A615">
    <property type="interactions" value="259"/>
</dbReference>
<dbReference type="Proteomes" id="UP000076078">
    <property type="component" value="Unassembled WGS sequence"/>
</dbReference>
<proteinExistence type="predicted"/>
<feature type="region of interest" description="Disordered" evidence="1">
    <location>
        <begin position="266"/>
        <end position="285"/>
    </location>
</feature>
<gene>
    <name evidence="2" type="ORF">DLAC_01684</name>
</gene>
<name>A0A152A615_TIELA</name>
<sequence>MISRFNLRNIFSRNLCQLNFTTNNVNRNLGLENVVVYRQEKMIPLEEQKKIFSEFIEKEGIKDLDQLYSVCTRRKVDTYTSMAKLFRYHSCSIYKMVTSAYPERQWDPWRFSKAPKEEWTKCISQENVSKAVLWFAKENAIKDLDAWYDVKILMFRRKCKIPRSIKKKELHQMIIKTYPKHRFYIWKFGYTPGIWDDIVVRKDYIIWILDKLKLKSLESLYTLPVSTLVLNHGRYLIQKYNKDMYQLLSETFPSYPWDKERFQNEYPTGRTKVNNNEDVDEDDDW</sequence>